<feature type="region of interest" description="Disordered" evidence="1">
    <location>
        <begin position="1481"/>
        <end position="1513"/>
    </location>
</feature>
<feature type="compositionally biased region" description="Acidic residues" evidence="1">
    <location>
        <begin position="21"/>
        <end position="33"/>
    </location>
</feature>
<feature type="region of interest" description="Disordered" evidence="1">
    <location>
        <begin position="524"/>
        <end position="544"/>
    </location>
</feature>
<feature type="compositionally biased region" description="Polar residues" evidence="1">
    <location>
        <begin position="1670"/>
        <end position="1691"/>
    </location>
</feature>
<evidence type="ECO:0000313" key="3">
    <source>
        <dbReference type="Proteomes" id="UP000822476"/>
    </source>
</evidence>
<evidence type="ECO:0000313" key="2">
    <source>
        <dbReference type="EMBL" id="KAF7233147.1"/>
    </source>
</evidence>
<feature type="compositionally biased region" description="Polar residues" evidence="1">
    <location>
        <begin position="597"/>
        <end position="606"/>
    </location>
</feature>
<sequence>EASEVVAAAVAVPEAVAAPESESEGEAEAEAESEIERVTEAEPEAERAAESAADIAFHPLAEHQSDFCGSTLFADFIDPVSRSLPEASVSHARLPLDSLTLVPSSDASLPFVSSSLVPPVLPSSLPVAECSSISAPLDNAVCDSVLLSWPYSSLLDATGRESFPDINGVVSSLSHSMVGSDPPACDFPEVTGDSLAHIDLSDVFCGSLVDLLPVSSPSVLSHASFEQLPNIAFSGDFPVSSVATLRCDPADTECVLNSPELESVAVLFSGPTPLLITQEDSHLFTPSSTNLALSDYSGMRFEQVEDSRGELNYSGLVEESNISDINRSKQENELKPLQLPLSEPLLPQSDSPMPLEYVQPSEASTLELHVGLSQGSQYSSDIRGAKSDADLVALHLGLTGYMRPPCDITKCTPNPIQTIPVSKHVSLEEINSSKYANVIQREYDDSPVAINYEWQPIMEVTDLPKVESISTIRVALSDTDTIHGIELHETRSQPSVVEGSSCLSPSLWRRDEYVDLEEQNPSVSIEHSLRGENSSVSCEPPAHSDHLNTTVVNEFNVLHSVTNAAVLNDHDQPEYLAKDDVAPRVIAESEGNDGIDVSTSHQNQEFTKSESEHTSSTLEATEHKPGTFTKIAQSAVWQINKKTEVDEDNDEDDFQQLAAATSASLAAEFAENDDDDEEDCIEEYNLHSLKERDHPGTKLTDQSLIVKKVGSQSVTNQLVSSALDRSMKMLTRLQTYGFRGVQPECSQANAADSMYSLEKVLKEPDSVYISNEEDIEEPYTVVPSSSEIVETNSTCVAEKEAEDSLEDELDSDVDEVIDFDCDSLEGVGSQLTSDTETMDDVVIVVRDMESARSGLSPIIEVFGTEQNSSTEASPESNSSLQLLNLDSEYEIEPSSSGEQLVSYSRDSVNENASKKQFRSSEAGVWCNTATGQELLLASAPKQHSASCTDVRHPTVVCDKITTTELGKTSQSTLICQDPSTRSTTSEAQRGKLLSDQRRATRHRFPCDSSQDSTQGDCKTSFDSRTTLASIESDLDMIDVSRSTSDRPTPESGDTRTSPTDEKHQEHVGQTLPSASSFPALSKTGNQNSEGPYGLRMKRKGPRTLESKDDCEPTLGSKDVIDDISASHQEFGELRGKTSKRFKSFSQDNDTKQTSSTTSSSLSEFERLEKEVATSTSTSTGSVPHGSGPDISSHTSSLSEFLRNECECAGSSENILLPLDRESSEANRTSISVTGVENHLTGPIKVCGPITTIFEDVLAEQLTSSLTQSTDSATATSITYPLVGESPLAQVQKLVPDKCQYPVEHVELTPAIGNAGSDGLYPSGPADRIAESDEAEYGSDTGYLETQDNLEMAEVDSLTHSSMYDSLIPSTYEGSLHGEQAIIGSHDWVASRIQGAQEFLRSHYERDCDSLESSEHGHFCGISDSLYTTSSSVSSGHIGTGDHEQSEEPEEGNIEFVPQQLYSLHWQRMEASGQLTTLEKDAYPVPPETSRQSVAEKYVEPSTLVSTDPRPTSYPVFTQSDIMTDSLEDSGAPESELYDEQSVLSHPSLSLEHAGSGVISAGTIGDRRLKVEQKSSPCYFQMPDTPDTSVGSYPYGIFESDEPVCSRSSVVGEEVGFAFRTDVTGSFSRSEQSHEPLDLSNLQLPNPNPETSGDPEEIFSATLCSTRRKTMTVSSLPREQASPHITSSSKTIKQIRPPHSKYAKQATPASAQPAVDNSMGD</sequence>
<feature type="compositionally biased region" description="Polar residues" evidence="1">
    <location>
        <begin position="1007"/>
        <end position="1029"/>
    </location>
</feature>
<feature type="non-terminal residue" evidence="2">
    <location>
        <position position="1"/>
    </location>
</feature>
<reference evidence="2" key="1">
    <citation type="submission" date="2019-07" db="EMBL/GenBank/DDBJ databases">
        <title>Annotation for the trematode Paragonimus miyazaki's.</title>
        <authorList>
            <person name="Choi Y.-J."/>
        </authorList>
    </citation>
    <scope>NUCLEOTIDE SEQUENCE</scope>
    <source>
        <strain evidence="2">Japan</strain>
    </source>
</reference>
<feature type="compositionally biased region" description="Polar residues" evidence="1">
    <location>
        <begin position="524"/>
        <end position="537"/>
    </location>
</feature>
<dbReference type="EMBL" id="JTDE01021277">
    <property type="protein sequence ID" value="KAF7233147.1"/>
    <property type="molecule type" value="Genomic_DNA"/>
</dbReference>
<name>A0A8S9YFD0_9TREM</name>
<feature type="compositionally biased region" description="Polar residues" evidence="1">
    <location>
        <begin position="1070"/>
        <end position="1089"/>
    </location>
</feature>
<comment type="caution">
    <text evidence="2">The sequence shown here is derived from an EMBL/GenBank/DDBJ whole genome shotgun (WGS) entry which is preliminary data.</text>
</comment>
<proteinExistence type="predicted"/>
<feature type="region of interest" description="Disordered" evidence="1">
    <location>
        <begin position="1625"/>
        <end position="1655"/>
    </location>
</feature>
<feature type="compositionally biased region" description="Polar residues" evidence="1">
    <location>
        <begin position="1639"/>
        <end position="1650"/>
    </location>
</feature>
<evidence type="ECO:0000256" key="1">
    <source>
        <dbReference type="SAM" id="MobiDB-lite"/>
    </source>
</evidence>
<protein>
    <submittedName>
        <fullName evidence="2">Uncharacterized protein</fullName>
    </submittedName>
</protein>
<keyword evidence="3" id="KW-1185">Reference proteome</keyword>
<feature type="region of interest" description="Disordered" evidence="1">
    <location>
        <begin position="1668"/>
        <end position="1720"/>
    </location>
</feature>
<feature type="compositionally biased region" description="Polar residues" evidence="1">
    <location>
        <begin position="968"/>
        <end position="987"/>
    </location>
</feature>
<feature type="compositionally biased region" description="Polar residues" evidence="1">
    <location>
        <begin position="1502"/>
        <end position="1513"/>
    </location>
</feature>
<dbReference type="OrthoDB" id="6280357at2759"/>
<feature type="region of interest" description="Disordered" evidence="1">
    <location>
        <begin position="1430"/>
        <end position="1451"/>
    </location>
</feature>
<gene>
    <name evidence="2" type="ORF">EG68_11610</name>
</gene>
<accession>A0A8S9YFD0</accession>
<feature type="region of interest" description="Disordered" evidence="1">
    <location>
        <begin position="968"/>
        <end position="1195"/>
    </location>
</feature>
<feature type="region of interest" description="Disordered" evidence="1">
    <location>
        <begin position="590"/>
        <end position="626"/>
    </location>
</feature>
<feature type="compositionally biased region" description="Basic and acidic residues" evidence="1">
    <location>
        <begin position="988"/>
        <end position="998"/>
    </location>
</feature>
<feature type="region of interest" description="Disordered" evidence="1">
    <location>
        <begin position="12"/>
        <end position="50"/>
    </location>
</feature>
<organism evidence="2 3">
    <name type="scientific">Paragonimus skrjabini miyazakii</name>
    <dbReference type="NCBI Taxonomy" id="59628"/>
    <lineage>
        <taxon>Eukaryota</taxon>
        <taxon>Metazoa</taxon>
        <taxon>Spiralia</taxon>
        <taxon>Lophotrochozoa</taxon>
        <taxon>Platyhelminthes</taxon>
        <taxon>Trematoda</taxon>
        <taxon>Digenea</taxon>
        <taxon>Plagiorchiida</taxon>
        <taxon>Troglotremata</taxon>
        <taxon>Troglotrematidae</taxon>
        <taxon>Paragonimus</taxon>
    </lineage>
</organism>
<dbReference type="Proteomes" id="UP000822476">
    <property type="component" value="Unassembled WGS sequence"/>
</dbReference>
<feature type="compositionally biased region" description="Basic and acidic residues" evidence="1">
    <location>
        <begin position="34"/>
        <end position="49"/>
    </location>
</feature>
<feature type="compositionally biased region" description="Low complexity" evidence="1">
    <location>
        <begin position="1153"/>
        <end position="1162"/>
    </location>
</feature>